<feature type="coiled-coil region" evidence="1">
    <location>
        <begin position="783"/>
        <end position="840"/>
    </location>
</feature>
<evidence type="ECO:0000313" key="4">
    <source>
        <dbReference type="Ensembl" id="ENSTNIP00000016695.1"/>
    </source>
</evidence>
<dbReference type="STRING" id="99883.ENSTNIP00000016695"/>
<feature type="coiled-coil region" evidence="1">
    <location>
        <begin position="243"/>
        <end position="322"/>
    </location>
</feature>
<dbReference type="Pfam" id="PF25770">
    <property type="entry name" value="CC_CEP63-bind_CEP152"/>
    <property type="match status" value="1"/>
</dbReference>
<dbReference type="PANTHER" id="PTHR10337">
    <property type="entry name" value="SHC TRANSFORMING PROTEIN"/>
    <property type="match status" value="1"/>
</dbReference>
<name>H3D854_TETNG</name>
<dbReference type="InterPro" id="IPR051235">
    <property type="entry name" value="CEP152/SHC-Transforming"/>
</dbReference>
<reference evidence="4" key="2">
    <citation type="submission" date="2025-08" db="UniProtKB">
        <authorList>
            <consortium name="Ensembl"/>
        </authorList>
    </citation>
    <scope>IDENTIFICATION</scope>
</reference>
<dbReference type="PANTHER" id="PTHR10337:SF6">
    <property type="entry name" value="CENTROSOMAL PROTEIN OF 152 KDA"/>
    <property type="match status" value="1"/>
</dbReference>
<feature type="compositionally biased region" description="Basic and acidic residues" evidence="2">
    <location>
        <begin position="86"/>
        <end position="99"/>
    </location>
</feature>
<feature type="domain" description="CEP152 CEP63 binding coiled coil" evidence="3">
    <location>
        <begin position="1275"/>
        <end position="1324"/>
    </location>
</feature>
<dbReference type="FunCoup" id="H3D854">
    <property type="interactions" value="1002"/>
</dbReference>
<feature type="coiled-coil region" evidence="1">
    <location>
        <begin position="393"/>
        <end position="495"/>
    </location>
</feature>
<proteinExistence type="predicted"/>
<dbReference type="OMA" id="CQSGHTS"/>
<dbReference type="InParanoid" id="H3D854"/>
<reference evidence="5" key="1">
    <citation type="journal article" date="2004" name="Nature">
        <title>Genome duplication in the teleost fish Tetraodon nigroviridis reveals the early vertebrate proto-karyotype.</title>
        <authorList>
            <person name="Jaillon O."/>
            <person name="Aury J.-M."/>
            <person name="Brunet F."/>
            <person name="Petit J.-L."/>
            <person name="Stange-Thomann N."/>
            <person name="Mauceli E."/>
            <person name="Bouneau L."/>
            <person name="Fischer C."/>
            <person name="Ozouf-Costaz C."/>
            <person name="Bernot A."/>
            <person name="Nicaud S."/>
            <person name="Jaffe D."/>
            <person name="Fisher S."/>
            <person name="Lutfalla G."/>
            <person name="Dossat C."/>
            <person name="Segurens B."/>
            <person name="Dasilva C."/>
            <person name="Salanoubat M."/>
            <person name="Levy M."/>
            <person name="Boudet N."/>
            <person name="Castellano S."/>
            <person name="Anthouard V."/>
            <person name="Jubin C."/>
            <person name="Castelli V."/>
            <person name="Katinka M."/>
            <person name="Vacherie B."/>
            <person name="Biemont C."/>
            <person name="Skalli Z."/>
            <person name="Cattolico L."/>
            <person name="Poulain J."/>
            <person name="De Berardinis V."/>
            <person name="Cruaud C."/>
            <person name="Duprat S."/>
            <person name="Brottier P."/>
            <person name="Coutanceau J.-P."/>
            <person name="Gouzy J."/>
            <person name="Parra G."/>
            <person name="Lardier G."/>
            <person name="Chapple C."/>
            <person name="McKernan K.J."/>
            <person name="McEwan P."/>
            <person name="Bosak S."/>
            <person name="Kellis M."/>
            <person name="Volff J.-N."/>
            <person name="Guigo R."/>
            <person name="Zody M.C."/>
            <person name="Mesirov J."/>
            <person name="Lindblad-Toh K."/>
            <person name="Birren B."/>
            <person name="Nusbaum C."/>
            <person name="Kahn D."/>
            <person name="Robinson-Rechavi M."/>
            <person name="Laudet V."/>
            <person name="Schachter V."/>
            <person name="Quetier F."/>
            <person name="Saurin W."/>
            <person name="Scarpelli C."/>
            <person name="Wincker P."/>
            <person name="Lander E.S."/>
            <person name="Weissenbach J."/>
            <person name="Roest Crollius H."/>
        </authorList>
    </citation>
    <scope>NUCLEOTIDE SEQUENCE [LARGE SCALE GENOMIC DNA]</scope>
</reference>
<organism evidence="4 5">
    <name type="scientific">Tetraodon nigroviridis</name>
    <name type="common">Spotted green pufferfish</name>
    <name type="synonym">Chelonodon nigroviridis</name>
    <dbReference type="NCBI Taxonomy" id="99883"/>
    <lineage>
        <taxon>Eukaryota</taxon>
        <taxon>Metazoa</taxon>
        <taxon>Chordata</taxon>
        <taxon>Craniata</taxon>
        <taxon>Vertebrata</taxon>
        <taxon>Euteleostomi</taxon>
        <taxon>Actinopterygii</taxon>
        <taxon>Neopterygii</taxon>
        <taxon>Teleostei</taxon>
        <taxon>Neoteleostei</taxon>
        <taxon>Acanthomorphata</taxon>
        <taxon>Eupercaria</taxon>
        <taxon>Tetraodontiformes</taxon>
        <taxon>Tetradontoidea</taxon>
        <taxon>Tetraodontidae</taxon>
        <taxon>Tetraodon</taxon>
    </lineage>
</organism>
<feature type="compositionally biased region" description="Polar residues" evidence="2">
    <location>
        <begin position="108"/>
        <end position="122"/>
    </location>
</feature>
<feature type="region of interest" description="Disordered" evidence="2">
    <location>
        <begin position="1039"/>
        <end position="1062"/>
    </location>
</feature>
<keyword evidence="5" id="KW-1185">Reference proteome</keyword>
<evidence type="ECO:0000256" key="1">
    <source>
        <dbReference type="SAM" id="Coils"/>
    </source>
</evidence>
<protein>
    <submittedName>
        <fullName evidence="4">Centrosomal protein 152</fullName>
    </submittedName>
</protein>
<accession>H3D854</accession>
<feature type="region of interest" description="Disordered" evidence="2">
    <location>
        <begin position="1204"/>
        <end position="1250"/>
    </location>
</feature>
<dbReference type="Ensembl" id="ENSTNIT00000016909.1">
    <property type="protein sequence ID" value="ENSTNIP00000016695.1"/>
    <property type="gene ID" value="ENSTNIG00000013695.1"/>
</dbReference>
<evidence type="ECO:0000256" key="2">
    <source>
        <dbReference type="SAM" id="MobiDB-lite"/>
    </source>
</evidence>
<feature type="compositionally biased region" description="Basic and acidic residues" evidence="2">
    <location>
        <begin position="1212"/>
        <end position="1246"/>
    </location>
</feature>
<feature type="region of interest" description="Disordered" evidence="2">
    <location>
        <begin position="1"/>
        <end position="127"/>
    </location>
</feature>
<dbReference type="GO" id="GO:0007099">
    <property type="term" value="P:centriole replication"/>
    <property type="evidence" value="ECO:0007669"/>
    <property type="project" value="TreeGrafter"/>
</dbReference>
<dbReference type="InterPro" id="IPR057664">
    <property type="entry name" value="CEP152_PLK4_bind"/>
</dbReference>
<feature type="region of interest" description="Disordered" evidence="2">
    <location>
        <begin position="1079"/>
        <end position="1106"/>
    </location>
</feature>
<reference evidence="4" key="3">
    <citation type="submission" date="2025-09" db="UniProtKB">
        <authorList>
            <consortium name="Ensembl"/>
        </authorList>
    </citation>
    <scope>IDENTIFICATION</scope>
</reference>
<feature type="compositionally biased region" description="Polar residues" evidence="2">
    <location>
        <begin position="55"/>
        <end position="85"/>
    </location>
</feature>
<feature type="compositionally biased region" description="Polar residues" evidence="2">
    <location>
        <begin position="1085"/>
        <end position="1106"/>
    </location>
</feature>
<evidence type="ECO:0000259" key="3">
    <source>
        <dbReference type="Pfam" id="PF25770"/>
    </source>
</evidence>
<feature type="compositionally biased region" description="Basic and acidic residues" evidence="2">
    <location>
        <begin position="1039"/>
        <end position="1056"/>
    </location>
</feature>
<evidence type="ECO:0000313" key="5">
    <source>
        <dbReference type="Proteomes" id="UP000007303"/>
    </source>
</evidence>
<keyword evidence="1" id="KW-0175">Coiled coil</keyword>
<dbReference type="GO" id="GO:0005813">
    <property type="term" value="C:centrosome"/>
    <property type="evidence" value="ECO:0007669"/>
    <property type="project" value="TreeGrafter"/>
</dbReference>
<sequence length="1369" mass="158718">MSIDFDSAALQTQHEEEEYDQEDYAREQELQKLLTDLPDDMLEDSRDSSPELDFSTCSNKNTTDSPQSTWTPQWSADPRSNSQQKYEGDYNHHSPDKYPYEALGAQVNGHQGQPLPQTWSQKPQDHQFAQGEYSYPSVGAETNDFSADEYETQTFPQGRNNAVMYNGGGGGDNQNSPRNPFQGLKALPGDRGVDQYKATYNPHHHTHQPPMFNVQAARQDGPLDQLQREFLDSTQQTADREQLAQLQILNKAQQRQIEDLERKLEDSRRKMRYVEHQLAIVKACPDEKDGLTASLKDSNRLLEEAKQREVQLQSKINSMDQQVNVLTDRDQESTKKLRAAEAAVDSMKQHVVELCRSDTLSKTREQHDRDLAVMKEQHAAALLRLQQKVDSTCQALNEQIDVAQRLREQLKHSEHRREEEQLERARVINGLTQRLEESQQQCAKLLQTSSVQETTQLQIKLQQAQSAKALSENTNKVLQEDLADLKQQINLYENAVKYGVIGLDQSEDWENQLSDSCVDLGLKKANRKNSLRSLVWNSMAVAHLSDSKPPKDESLRLLRAEMQRCLGSLKGKRQKISQLQEELRLCQSQVQELQTQVEEAKLSAMVRESSLPNHPDLTGEPQKELLRLREDQQRLQEQLELLEKNNKDLKQSEEKLKSTNLELCTKMREMIQELTKRSRRRLSEAERINQQHRDDVVNRVRTELMHEHDVQVEQLTAEHQQQVHRLQTELTEANDKLLAVQECYISVCREKDELEERGRNRAEEENLIQEKEVANPKIPAQMEKTWDQRLEEARRENHRETAEATCQAAAPEASRGTVTVEELDSRLRAQEEQLHLEADKVKHKAVEEVRKQTQRQLHKKHLEDMAKQVEGAVTRAYNRWIEDLTSLPEYQASLQREKEKWEELHRKLTEQRILQVLREAEEQWHRKQKNQLEEQSPGTRTMEQLQEEVADLQTQLEQARQAQAALMKAELAGARATWNRDKQQELSAIQDRMEQAYQSKLLEQRRKLEQTLQQAREEAASQKEELLLQTEARLQQIVETREEERKRQSSAKEEAQRQQTRGEMLRELQAALADVQAQFQADPRTGQQDSEDMGTNSGATSEHTLTRTIKTSCRDIVNAAVSRAKEGWKRVSLWWTRSGLRKRRRSSSMRWRSPKCRVRPLFLSSNIGSRKESPRCSKECPEIVGKLQRKNQELQRHLEKACRQLQRSGEGAQKRRAENEHESRLQTTKEQHLQQLEEAKRARKSAESVPARHRLKASALSCRSCDYQQRLQRGLEELKQQYLTTVEKIRGDVMLYLQESRERAAEMIRLEVQRERRDTARKMRYYYLSCLQELLQDGGQTTGAESKIMSTASKLAAMAKVLETPVKGK</sequence>
<dbReference type="HOGENOM" id="CLU_003346_0_0_1"/>
<dbReference type="Proteomes" id="UP000007303">
    <property type="component" value="Unassembled WGS sequence"/>
</dbReference>
<dbReference type="Pfam" id="PF25769">
    <property type="entry name" value="PLK4_bind_CEP152"/>
    <property type="match status" value="1"/>
</dbReference>
<dbReference type="InterPro" id="IPR057659">
    <property type="entry name" value="CEP152_CC"/>
</dbReference>
<dbReference type="GeneTree" id="ENSGT00950000182870"/>
<feature type="coiled-coil region" evidence="1">
    <location>
        <begin position="569"/>
        <end position="662"/>
    </location>
</feature>